<protein>
    <submittedName>
        <fullName evidence="1">Uncharacterized protein</fullName>
    </submittedName>
</protein>
<sequence>MNVASIDCIAAFTCPQQPPTPNHPANHSQDNPNAAAVDQLWRPALLYSGQLHLVDGGAICSHHHAAAT</sequence>
<gene>
    <name evidence="1" type="ORF">ENR47_08860</name>
</gene>
<reference evidence="1" key="1">
    <citation type="journal article" date="2020" name="mSystems">
        <title>Genome- and Community-Level Interaction Insights into Carbon Utilization and Element Cycling Functions of Hydrothermarchaeota in Hydrothermal Sediment.</title>
        <authorList>
            <person name="Zhou Z."/>
            <person name="Liu Y."/>
            <person name="Xu W."/>
            <person name="Pan J."/>
            <person name="Luo Z.H."/>
            <person name="Li M."/>
        </authorList>
    </citation>
    <scope>NUCLEOTIDE SEQUENCE [LARGE SCALE GENOMIC DNA]</scope>
    <source>
        <strain evidence="1">SpSt-402</strain>
    </source>
</reference>
<dbReference type="AlphaFoldDB" id="A0A832H377"/>
<accession>A0A832H377</accession>
<organism evidence="1">
    <name type="scientific">Oscillatoriales cyanobacterium SpSt-402</name>
    <dbReference type="NCBI Taxonomy" id="2282168"/>
    <lineage>
        <taxon>Bacteria</taxon>
        <taxon>Bacillati</taxon>
        <taxon>Cyanobacteriota</taxon>
        <taxon>Cyanophyceae</taxon>
        <taxon>Oscillatoriophycideae</taxon>
        <taxon>Oscillatoriales</taxon>
    </lineage>
</organism>
<name>A0A832H377_9CYAN</name>
<proteinExistence type="predicted"/>
<comment type="caution">
    <text evidence="1">The sequence shown here is derived from an EMBL/GenBank/DDBJ whole genome shotgun (WGS) entry which is preliminary data.</text>
</comment>
<dbReference type="EMBL" id="DSRD01000556">
    <property type="protein sequence ID" value="HGW94376.1"/>
    <property type="molecule type" value="Genomic_DNA"/>
</dbReference>
<evidence type="ECO:0000313" key="1">
    <source>
        <dbReference type="EMBL" id="HGW94376.1"/>
    </source>
</evidence>